<organism evidence="3">
    <name type="scientific">uncultured spirochete</name>
    <dbReference type="NCBI Taxonomy" id="156406"/>
    <lineage>
        <taxon>Bacteria</taxon>
        <taxon>Pseudomonadati</taxon>
        <taxon>Spirochaetota</taxon>
        <taxon>Spirochaetia</taxon>
        <taxon>Spirochaetales</taxon>
        <taxon>environmental samples</taxon>
    </lineage>
</organism>
<feature type="domain" description="EF-hand" evidence="2">
    <location>
        <begin position="45"/>
        <end position="80"/>
    </location>
</feature>
<keyword evidence="1" id="KW-0472">Membrane</keyword>
<keyword evidence="1" id="KW-0812">Transmembrane</keyword>
<proteinExistence type="predicted"/>
<dbReference type="InterPro" id="IPR002048">
    <property type="entry name" value="EF_hand_dom"/>
</dbReference>
<dbReference type="PROSITE" id="PS50222">
    <property type="entry name" value="EF_HAND_2"/>
    <property type="match status" value="1"/>
</dbReference>
<evidence type="ECO:0000256" key="1">
    <source>
        <dbReference type="SAM" id="Phobius"/>
    </source>
</evidence>
<accession>A0A3P3XSL2</accession>
<reference evidence="3" key="1">
    <citation type="submission" date="2017-02" db="EMBL/GenBank/DDBJ databases">
        <authorList>
            <person name="Regsiter A."/>
            <person name="William W."/>
        </authorList>
    </citation>
    <scope>NUCLEOTIDE SEQUENCE</scope>
    <source>
        <strain evidence="3">BdmA 4</strain>
    </source>
</reference>
<protein>
    <recommendedName>
        <fullName evidence="2">EF-hand domain-containing protein</fullName>
    </recommendedName>
</protein>
<feature type="transmembrane region" description="Helical" evidence="1">
    <location>
        <begin position="673"/>
        <end position="694"/>
    </location>
</feature>
<keyword evidence="1" id="KW-1133">Transmembrane helix</keyword>
<feature type="transmembrane region" description="Helical" evidence="1">
    <location>
        <begin position="595"/>
        <end position="616"/>
    </location>
</feature>
<dbReference type="EMBL" id="FWDO01000005">
    <property type="protein sequence ID" value="SLM19277.1"/>
    <property type="molecule type" value="Genomic_DNA"/>
</dbReference>
<feature type="transmembrane region" description="Helical" evidence="1">
    <location>
        <begin position="567"/>
        <end position="589"/>
    </location>
</feature>
<sequence>MADKMHVWRFRRIGGMDQVVLKTGEDIAALSELDPKLWAALAMPTSQHRCKEALSLLDEDHDGRVRVPEILHAVEKFRMAFTTLDILFDENSAISLDRLKDGHLREACVNAAHIAGAEVEGVDAAVVEKAISLYNERTFNGDGVVVPESAKDPHTAGIIETLIASGYQAIDSSGKNGVDNVALDAFAHDANIVLEWNAKGESIRRTLPDLPFDAILPAFRTISDVMDDYFRRCAVLDLAGTPDALKNLETQMAAALSTPLGNNAEALQALPLALPRADGLLALDAAYNPLYETEVKSFLDAVKTPYGLEKELDKTAWSRIAADCRMYAAWTDSKPPVGAESIDPSMLSDILNGGSLDAIRTLITRDLAEAAHAEALHELHNILVLKKDLLKILRNFVTMDEFYGSREGIFQSGRLFIDGRELELCLDVRNSTAHSSMAGLAGMYLIYCDITRTTGEKGSVVAALTAGDADRIYVGRNGIYFDNDGLDWNATITKVVIQPISIREAFLSPYKWLARTIEEFTAKRAGTAEAGRQSQLKEFAQKAVEQPTKAPQAAEQIAPKKIDVGTVAAIGVALGSIGVMITSILSLFIGMGVWMPIGILVVFLLISGPSMILAAIKLRKRDLSPILNAEGWAINGRLKLNLIFGAALSHLGNLPPNSIRMLNDPYAPKKKPWALYIVILIIVVAVVAWLSGWLDPVFAWLKG</sequence>
<name>A0A3P3XSL2_9SPIR</name>
<evidence type="ECO:0000313" key="3">
    <source>
        <dbReference type="EMBL" id="SLM19277.1"/>
    </source>
</evidence>
<gene>
    <name evidence="3" type="ORF">SPIRO4BDMA_50792</name>
</gene>
<dbReference type="AlphaFoldDB" id="A0A3P3XSL2"/>
<evidence type="ECO:0000259" key="2">
    <source>
        <dbReference type="PROSITE" id="PS50222"/>
    </source>
</evidence>
<dbReference type="GO" id="GO:0005509">
    <property type="term" value="F:calcium ion binding"/>
    <property type="evidence" value="ECO:0007669"/>
    <property type="project" value="InterPro"/>
</dbReference>